<keyword evidence="6" id="KW-1185">Reference proteome</keyword>
<keyword evidence="2" id="KW-0456">Lyase</keyword>
<proteinExistence type="predicted"/>
<dbReference type="SFLD" id="SFLDS00001">
    <property type="entry name" value="Enolase"/>
    <property type="match status" value="1"/>
</dbReference>
<dbReference type="InterPro" id="IPR029065">
    <property type="entry name" value="Enolase_C-like"/>
</dbReference>
<dbReference type="Pfam" id="PF02746">
    <property type="entry name" value="MR_MLE_N"/>
    <property type="match status" value="1"/>
</dbReference>
<dbReference type="InterPro" id="IPR013341">
    <property type="entry name" value="Mandelate_racemase_N_dom"/>
</dbReference>
<evidence type="ECO:0000259" key="3">
    <source>
        <dbReference type="Pfam" id="PF02746"/>
    </source>
</evidence>
<feature type="domain" description="Mandelate racemase/muconate lactonizing enzyme N-terminal" evidence="3">
    <location>
        <begin position="14"/>
        <end position="112"/>
    </location>
</feature>
<dbReference type="SUPFAM" id="SSF54826">
    <property type="entry name" value="Enolase N-terminal domain-like"/>
    <property type="match status" value="1"/>
</dbReference>
<dbReference type="CDD" id="cd03316">
    <property type="entry name" value="MR_like"/>
    <property type="match status" value="1"/>
</dbReference>
<evidence type="ECO:0000256" key="1">
    <source>
        <dbReference type="ARBA" id="ARBA00022723"/>
    </source>
</evidence>
<evidence type="ECO:0000256" key="2">
    <source>
        <dbReference type="ARBA" id="ARBA00023239"/>
    </source>
</evidence>
<dbReference type="EMBL" id="JAMBOL010000018">
    <property type="protein sequence ID" value="MCM3715649.1"/>
    <property type="molecule type" value="Genomic_DNA"/>
</dbReference>
<dbReference type="Pfam" id="PF13378">
    <property type="entry name" value="MR_MLE_C"/>
    <property type="match status" value="1"/>
</dbReference>
<dbReference type="Gene3D" id="3.20.20.120">
    <property type="entry name" value="Enolase-like C-terminal domain"/>
    <property type="match status" value="1"/>
</dbReference>
<dbReference type="GO" id="GO:0016829">
    <property type="term" value="F:lyase activity"/>
    <property type="evidence" value="ECO:0007669"/>
    <property type="project" value="UniProtKB-KW"/>
</dbReference>
<organism evidence="5 6">
    <name type="scientific">Halalkalibacter oceani</name>
    <dbReference type="NCBI Taxonomy" id="1653776"/>
    <lineage>
        <taxon>Bacteria</taxon>
        <taxon>Bacillati</taxon>
        <taxon>Bacillota</taxon>
        <taxon>Bacilli</taxon>
        <taxon>Bacillales</taxon>
        <taxon>Bacillaceae</taxon>
        <taxon>Halalkalibacter</taxon>
    </lineage>
</organism>
<dbReference type="Gene3D" id="3.30.390.10">
    <property type="entry name" value="Enolase-like, N-terminal domain"/>
    <property type="match status" value="1"/>
</dbReference>
<dbReference type="InterPro" id="IPR034593">
    <property type="entry name" value="DgoD-like"/>
</dbReference>
<dbReference type="SUPFAM" id="SSF51604">
    <property type="entry name" value="Enolase C-terminal domain-like"/>
    <property type="match status" value="1"/>
</dbReference>
<evidence type="ECO:0000259" key="4">
    <source>
        <dbReference type="Pfam" id="PF13378"/>
    </source>
</evidence>
<dbReference type="PANTHER" id="PTHR48080:SF2">
    <property type="entry name" value="D-GALACTONATE DEHYDRATASE"/>
    <property type="match status" value="1"/>
</dbReference>
<gene>
    <name evidence="5" type="ORF">M3202_16415</name>
</gene>
<sequence length="384" mass="42738">MKIEEVKVYYVKASNDSWVWLRMTTDEGFEGWGEITGSSNDEATAQIVEKIAKEIYGQNPLHVLSHLSTYIKASYPFNGVNRYFSTAWSGIDQCLWDIKAQSFGLPLNWLLGGYGKNEIALYANLNRGLLHDRSPDALLENGKQAIENGFSIIKCTPFDEVTPAASVQSMEKGIKRLEKLASQVPLSKVAIDCHHRFHRVHLNHLTKELEQLGMPYWIEDPVPVAQLETQQMIAQSFPAIRWAGGETSYTISEIISLLQSRAFDIVMPDVKHCGGVSALKTIIPLIEASGAKVSLHNPSGPIATAFSAHLLALAASPEPLEFPWGAAMERREAVLPFENIQKGSYQLNEKPGIGIRPSQEFLDEFSLVWSKGCWIRTNQTIVKG</sequence>
<evidence type="ECO:0000313" key="6">
    <source>
        <dbReference type="Proteomes" id="UP001139179"/>
    </source>
</evidence>
<dbReference type="PANTHER" id="PTHR48080">
    <property type="entry name" value="D-GALACTONATE DEHYDRATASE-RELATED"/>
    <property type="match status" value="1"/>
</dbReference>
<protein>
    <submittedName>
        <fullName evidence="5">Mandelate racemase/muconate lactonizing enzyme family protein</fullName>
    </submittedName>
</protein>
<accession>A0A9X2DRJ1</accession>
<name>A0A9X2DRJ1_9BACI</name>
<dbReference type="GO" id="GO:0046872">
    <property type="term" value="F:metal ion binding"/>
    <property type="evidence" value="ECO:0007669"/>
    <property type="project" value="UniProtKB-KW"/>
</dbReference>
<dbReference type="InterPro" id="IPR029017">
    <property type="entry name" value="Enolase-like_N"/>
</dbReference>
<dbReference type="Proteomes" id="UP001139179">
    <property type="component" value="Unassembled WGS sequence"/>
</dbReference>
<dbReference type="AlphaFoldDB" id="A0A9X2DRJ1"/>
<feature type="domain" description="Enolase C-terminal" evidence="4">
    <location>
        <begin position="141"/>
        <end position="359"/>
    </location>
</feature>
<dbReference type="RefSeq" id="WP_251224381.1">
    <property type="nucleotide sequence ID" value="NZ_JAMBOL010000018.1"/>
</dbReference>
<comment type="caution">
    <text evidence="5">The sequence shown here is derived from an EMBL/GenBank/DDBJ whole genome shotgun (WGS) entry which is preliminary data.</text>
</comment>
<reference evidence="5" key="1">
    <citation type="submission" date="2022-05" db="EMBL/GenBank/DDBJ databases">
        <title>Comparative Genomics of Spacecraft Associated Microbes.</title>
        <authorList>
            <person name="Tran M.T."/>
            <person name="Wright A."/>
            <person name="Seuylemezian A."/>
            <person name="Eisen J."/>
            <person name="Coil D."/>
        </authorList>
    </citation>
    <scope>NUCLEOTIDE SEQUENCE</scope>
    <source>
        <strain evidence="5">214.1.1</strain>
    </source>
</reference>
<keyword evidence="1" id="KW-0479">Metal-binding</keyword>
<dbReference type="InterPro" id="IPR036849">
    <property type="entry name" value="Enolase-like_C_sf"/>
</dbReference>
<evidence type="ECO:0000313" key="5">
    <source>
        <dbReference type="EMBL" id="MCM3715649.1"/>
    </source>
</evidence>